<dbReference type="PANTHER" id="PTHR43798:SF31">
    <property type="entry name" value="AB HYDROLASE SUPERFAMILY PROTEIN YCLE"/>
    <property type="match status" value="1"/>
</dbReference>
<dbReference type="SUPFAM" id="SSF53474">
    <property type="entry name" value="alpha/beta-Hydrolases"/>
    <property type="match status" value="1"/>
</dbReference>
<dbReference type="Proteomes" id="UP000829685">
    <property type="component" value="Unassembled WGS sequence"/>
</dbReference>
<dbReference type="PANTHER" id="PTHR43798">
    <property type="entry name" value="MONOACYLGLYCEROL LIPASE"/>
    <property type="match status" value="1"/>
</dbReference>
<comment type="caution">
    <text evidence="3">The sequence shown here is derived from an EMBL/GenBank/DDBJ whole genome shotgun (WGS) entry which is preliminary data.</text>
</comment>
<dbReference type="PRINTS" id="PR00111">
    <property type="entry name" value="ABHYDROLASE"/>
</dbReference>
<keyword evidence="4" id="KW-1185">Reference proteome</keyword>
<evidence type="ECO:0000259" key="2">
    <source>
        <dbReference type="Pfam" id="PF00561"/>
    </source>
</evidence>
<sequence length="302" mass="33921">MPFFASPVDSTLLFFRDYVPSGVSFKPEQSWASQLTLVFLHGWPMSSRMWEHLLLPLCESYRFRCIAPDKRGFGRSDWNQAATPTNLTWKTFTSDLIALLEHIDVQQFVFIGTSMGCNESLRAYQTSSRVRERCKGFVWLSPVMPYPLQTPDHPLSPPTDLWDSIIEGLRKSRSQFVADSLPGVFAMQAGNEVTLKVLEHYERIVADADSVAIEKTVSIFNESSEKELRNLSDTGSEIPIMILHGDADQGMPLEASAALIKDITPWADLKIYKNGGHGIYLTHAENVLIDILGFVQDLTPGH</sequence>
<dbReference type="Gene3D" id="3.40.50.1820">
    <property type="entry name" value="alpha/beta hydrolase"/>
    <property type="match status" value="1"/>
</dbReference>
<dbReference type="InterPro" id="IPR000639">
    <property type="entry name" value="Epox_hydrolase-like"/>
</dbReference>
<dbReference type="InterPro" id="IPR000073">
    <property type="entry name" value="AB_hydrolase_1"/>
</dbReference>
<dbReference type="EMBL" id="JAFIMR010000006">
    <property type="protein sequence ID" value="KAI1877623.1"/>
    <property type="molecule type" value="Genomic_DNA"/>
</dbReference>
<dbReference type="PRINTS" id="PR00412">
    <property type="entry name" value="EPOXHYDRLASE"/>
</dbReference>
<dbReference type="Pfam" id="PF00561">
    <property type="entry name" value="Abhydrolase_1"/>
    <property type="match status" value="1"/>
</dbReference>
<keyword evidence="1" id="KW-0378">Hydrolase</keyword>
<protein>
    <recommendedName>
        <fullName evidence="2">AB hydrolase-1 domain-containing protein</fullName>
    </recommendedName>
</protein>
<evidence type="ECO:0000256" key="1">
    <source>
        <dbReference type="ARBA" id="ARBA00022801"/>
    </source>
</evidence>
<reference evidence="3" key="1">
    <citation type="submission" date="2021-03" db="EMBL/GenBank/DDBJ databases">
        <title>Revisited historic fungal species revealed as producer of novel bioactive compounds through whole genome sequencing and comparative genomics.</title>
        <authorList>
            <person name="Vignolle G.A."/>
            <person name="Hochenegger N."/>
            <person name="Mach R.L."/>
            <person name="Mach-Aigner A.R."/>
            <person name="Javad Rahimi M."/>
            <person name="Salim K.A."/>
            <person name="Chan C.M."/>
            <person name="Lim L.B.L."/>
            <person name="Cai F."/>
            <person name="Druzhinina I.S."/>
            <person name="U'Ren J.M."/>
            <person name="Derntl C."/>
        </authorList>
    </citation>
    <scope>NUCLEOTIDE SEQUENCE</scope>
    <source>
        <strain evidence="3">TUCIM 5799</strain>
    </source>
</reference>
<dbReference type="AlphaFoldDB" id="A0A9P9WSL7"/>
<dbReference type="InterPro" id="IPR050266">
    <property type="entry name" value="AB_hydrolase_sf"/>
</dbReference>
<gene>
    <name evidence="3" type="ORF">JX265_003631</name>
</gene>
<feature type="domain" description="AB hydrolase-1" evidence="2">
    <location>
        <begin position="36"/>
        <end position="284"/>
    </location>
</feature>
<evidence type="ECO:0000313" key="3">
    <source>
        <dbReference type="EMBL" id="KAI1877623.1"/>
    </source>
</evidence>
<proteinExistence type="predicted"/>
<evidence type="ECO:0000313" key="4">
    <source>
        <dbReference type="Proteomes" id="UP000829685"/>
    </source>
</evidence>
<name>A0A9P9WSL7_9PEZI</name>
<organism evidence="3 4">
    <name type="scientific">Neoarthrinium moseri</name>
    <dbReference type="NCBI Taxonomy" id="1658444"/>
    <lineage>
        <taxon>Eukaryota</taxon>
        <taxon>Fungi</taxon>
        <taxon>Dikarya</taxon>
        <taxon>Ascomycota</taxon>
        <taxon>Pezizomycotina</taxon>
        <taxon>Sordariomycetes</taxon>
        <taxon>Xylariomycetidae</taxon>
        <taxon>Amphisphaeriales</taxon>
        <taxon>Apiosporaceae</taxon>
        <taxon>Neoarthrinium</taxon>
    </lineage>
</organism>
<accession>A0A9P9WSL7</accession>
<dbReference type="GO" id="GO:0016787">
    <property type="term" value="F:hydrolase activity"/>
    <property type="evidence" value="ECO:0007669"/>
    <property type="project" value="UniProtKB-KW"/>
</dbReference>
<dbReference type="GO" id="GO:0016020">
    <property type="term" value="C:membrane"/>
    <property type="evidence" value="ECO:0007669"/>
    <property type="project" value="TreeGrafter"/>
</dbReference>
<dbReference type="InterPro" id="IPR029058">
    <property type="entry name" value="AB_hydrolase_fold"/>
</dbReference>